<evidence type="ECO:0000256" key="3">
    <source>
        <dbReference type="ARBA" id="ARBA00022722"/>
    </source>
</evidence>
<dbReference type="RefSeq" id="WP_097000179.1">
    <property type="nucleotide sequence ID" value="NZ_OBEI01000003.1"/>
</dbReference>
<dbReference type="HAMAP" id="MF_01471">
    <property type="entry name" value="Cas2"/>
    <property type="match status" value="1"/>
</dbReference>
<dbReference type="PANTHER" id="PTHR34405">
    <property type="entry name" value="CRISPR-ASSOCIATED ENDORIBONUCLEASE CAS2"/>
    <property type="match status" value="1"/>
</dbReference>
<evidence type="ECO:0000313" key="10">
    <source>
        <dbReference type="EMBL" id="SNZ07756.1"/>
    </source>
</evidence>
<accession>A0A285NIS9</accession>
<evidence type="ECO:0000313" key="11">
    <source>
        <dbReference type="Proteomes" id="UP000219036"/>
    </source>
</evidence>
<comment type="cofactor">
    <cofactor evidence="1 9">
        <name>Mg(2+)</name>
        <dbReference type="ChEBI" id="CHEBI:18420"/>
    </cofactor>
</comment>
<evidence type="ECO:0000256" key="4">
    <source>
        <dbReference type="ARBA" id="ARBA00022723"/>
    </source>
</evidence>
<dbReference type="OrthoDB" id="279819at2"/>
<dbReference type="EC" id="3.1.-.-" evidence="9"/>
<name>A0A285NIS9_9AQUI</name>
<dbReference type="GO" id="GO:0043571">
    <property type="term" value="P:maintenance of CRISPR repeat elements"/>
    <property type="evidence" value="ECO:0007669"/>
    <property type="project" value="UniProtKB-UniRule"/>
</dbReference>
<dbReference type="GO" id="GO:0051607">
    <property type="term" value="P:defense response to virus"/>
    <property type="evidence" value="ECO:0007669"/>
    <property type="project" value="UniProtKB-UniRule"/>
</dbReference>
<keyword evidence="4 9" id="KW-0479">Metal-binding</keyword>
<organism evidence="10 11">
    <name type="scientific">Persephonella hydrogeniphila</name>
    <dbReference type="NCBI Taxonomy" id="198703"/>
    <lineage>
        <taxon>Bacteria</taxon>
        <taxon>Pseudomonadati</taxon>
        <taxon>Aquificota</taxon>
        <taxon>Aquificia</taxon>
        <taxon>Aquificales</taxon>
        <taxon>Hydrogenothermaceae</taxon>
        <taxon>Persephonella</taxon>
    </lineage>
</organism>
<reference evidence="11" key="1">
    <citation type="submission" date="2017-09" db="EMBL/GenBank/DDBJ databases">
        <authorList>
            <person name="Varghese N."/>
            <person name="Submissions S."/>
        </authorList>
    </citation>
    <scope>NUCLEOTIDE SEQUENCE [LARGE SCALE GENOMIC DNA]</scope>
    <source>
        <strain evidence="11">DSM 15103</strain>
    </source>
</reference>
<keyword evidence="11" id="KW-1185">Reference proteome</keyword>
<dbReference type="GO" id="GO:0046872">
    <property type="term" value="F:metal ion binding"/>
    <property type="evidence" value="ECO:0007669"/>
    <property type="project" value="UniProtKB-UniRule"/>
</dbReference>
<evidence type="ECO:0000256" key="1">
    <source>
        <dbReference type="ARBA" id="ARBA00001946"/>
    </source>
</evidence>
<evidence type="ECO:0000256" key="5">
    <source>
        <dbReference type="ARBA" id="ARBA00022759"/>
    </source>
</evidence>
<protein>
    <recommendedName>
        <fullName evidence="9">CRISPR-associated endoribonuclease Cas2</fullName>
        <ecNumber evidence="9">3.1.-.-</ecNumber>
    </recommendedName>
</protein>
<dbReference type="Pfam" id="PF09827">
    <property type="entry name" value="CRISPR_Cas2"/>
    <property type="match status" value="1"/>
</dbReference>
<dbReference type="PANTHER" id="PTHR34405:SF1">
    <property type="entry name" value="CRISPR-ASSOCIATED ENDORIBONUCLEASE CAS2"/>
    <property type="match status" value="1"/>
</dbReference>
<keyword evidence="5 9" id="KW-0255">Endonuclease</keyword>
<comment type="function">
    <text evidence="9">CRISPR (clustered regularly interspaced short palindromic repeat), is an adaptive immune system that provides protection against mobile genetic elements (viruses, transposable elements and conjugative plasmids). CRISPR clusters contain sequences complementary to antecedent mobile elements and target invading nucleic acids. CRISPR clusters are transcribed and processed into CRISPR RNA (crRNA). Functions as a ssRNA-specific endoribonuclease. Involved in the integration of spacer DNA into the CRISPR cassette.</text>
</comment>
<evidence type="ECO:0000256" key="6">
    <source>
        <dbReference type="ARBA" id="ARBA00022801"/>
    </source>
</evidence>
<comment type="subunit">
    <text evidence="9">Homodimer, forms a heterotetramer with a Cas1 homodimer.</text>
</comment>
<dbReference type="InterPro" id="IPR021127">
    <property type="entry name" value="CRISPR_associated_Cas2"/>
</dbReference>
<dbReference type="InterPro" id="IPR019199">
    <property type="entry name" value="Virulence_VapD/CRISPR_Cas2"/>
</dbReference>
<keyword evidence="3 9" id="KW-0540">Nuclease</keyword>
<evidence type="ECO:0000256" key="8">
    <source>
        <dbReference type="ARBA" id="ARBA00023118"/>
    </source>
</evidence>
<feature type="binding site" evidence="9">
    <location>
        <position position="8"/>
    </location>
    <ligand>
        <name>Mg(2+)</name>
        <dbReference type="ChEBI" id="CHEBI:18420"/>
        <note>catalytic</note>
    </ligand>
</feature>
<dbReference type="GO" id="GO:0004521">
    <property type="term" value="F:RNA endonuclease activity"/>
    <property type="evidence" value="ECO:0007669"/>
    <property type="project" value="InterPro"/>
</dbReference>
<evidence type="ECO:0000256" key="2">
    <source>
        <dbReference type="ARBA" id="ARBA00009959"/>
    </source>
</evidence>
<sequence>MFVILVYDANEKRVQKFHKACKKYLTWVQNSVFEGEITDAALRLLKDELKEIMDDKEDSILIYKFRTKKYYERESIGVKKPSHEDMFF</sequence>
<dbReference type="AlphaFoldDB" id="A0A285NIS9"/>
<dbReference type="Gene3D" id="3.30.70.240">
    <property type="match status" value="1"/>
</dbReference>
<comment type="similarity">
    <text evidence="2 9">Belongs to the CRISPR-associated endoribonuclease Cas2 protein family.</text>
</comment>
<dbReference type="GO" id="GO:0016787">
    <property type="term" value="F:hydrolase activity"/>
    <property type="evidence" value="ECO:0007669"/>
    <property type="project" value="UniProtKB-KW"/>
</dbReference>
<gene>
    <name evidence="9" type="primary">cas2</name>
    <name evidence="10" type="ORF">SAMN06265182_1003</name>
</gene>
<dbReference type="Proteomes" id="UP000219036">
    <property type="component" value="Unassembled WGS sequence"/>
</dbReference>
<dbReference type="NCBIfam" id="TIGR01573">
    <property type="entry name" value="cas2"/>
    <property type="match status" value="1"/>
</dbReference>
<proteinExistence type="inferred from homology"/>
<keyword evidence="8 9" id="KW-0051">Antiviral defense</keyword>
<keyword evidence="7 9" id="KW-0460">Magnesium</keyword>
<dbReference type="EMBL" id="OBEI01000003">
    <property type="protein sequence ID" value="SNZ07756.1"/>
    <property type="molecule type" value="Genomic_DNA"/>
</dbReference>
<dbReference type="CDD" id="cd09725">
    <property type="entry name" value="Cas2_I_II_III"/>
    <property type="match status" value="1"/>
</dbReference>
<dbReference type="SUPFAM" id="SSF143430">
    <property type="entry name" value="TTP0101/SSO1404-like"/>
    <property type="match status" value="1"/>
</dbReference>
<evidence type="ECO:0000256" key="9">
    <source>
        <dbReference type="HAMAP-Rule" id="MF_01471"/>
    </source>
</evidence>
<evidence type="ECO:0000256" key="7">
    <source>
        <dbReference type="ARBA" id="ARBA00022842"/>
    </source>
</evidence>
<keyword evidence="6 9" id="KW-0378">Hydrolase</keyword>